<dbReference type="InterPro" id="IPR000182">
    <property type="entry name" value="GNAT_dom"/>
</dbReference>
<feature type="compositionally biased region" description="Low complexity" evidence="1">
    <location>
        <begin position="106"/>
        <end position="120"/>
    </location>
</feature>
<gene>
    <name evidence="3" type="ORF">EYE42_10300</name>
</gene>
<feature type="region of interest" description="Disordered" evidence="1">
    <location>
        <begin position="1"/>
        <end position="120"/>
    </location>
</feature>
<sequence length="278" mass="29480">MGGSGRDRRGHRSRKLHRHPHRRRRGTRAGPVAGHPRRGGHGNRGGGARPVAPLPGRPAPTRRTGGLAGFRRGQPWPATGSGRDAAARSRARRTGDAARPGHCPDRAVAPGRSGAASGAPVSLPCRCRPGTRQAAPDPAVTPERLACLHGACFVRPRPWSAVEFADLLDGPHVFLLTRPKAFLLGRVIADEAELLTLAVAPAARRQGIARALMDEFAATSRARGAARAFLEVAADNAPAQALYRGGGWRDAGRRRAYYAPDLDGVVMVLNLRDVQQGG</sequence>
<protein>
    <submittedName>
        <fullName evidence="3">GNAT family N-acetyltransferase</fullName>
    </submittedName>
</protein>
<evidence type="ECO:0000259" key="2">
    <source>
        <dbReference type="PROSITE" id="PS51186"/>
    </source>
</evidence>
<reference evidence="3 4" key="1">
    <citation type="submission" date="2019-02" db="EMBL/GenBank/DDBJ databases">
        <title>Paracoccus subflavus sp. nov., isolated from marine sediment of the Pacific Ocean.</title>
        <authorList>
            <person name="Zhang G."/>
        </authorList>
    </citation>
    <scope>NUCLEOTIDE SEQUENCE [LARGE SCALE GENOMIC DNA]</scope>
    <source>
        <strain evidence="3 4">GY0581</strain>
    </source>
</reference>
<dbReference type="InterPro" id="IPR016181">
    <property type="entry name" value="Acyl_CoA_acyltransferase"/>
</dbReference>
<evidence type="ECO:0000313" key="4">
    <source>
        <dbReference type="Proteomes" id="UP000293520"/>
    </source>
</evidence>
<dbReference type="OrthoDB" id="9804026at2"/>
<dbReference type="Proteomes" id="UP000293520">
    <property type="component" value="Unassembled WGS sequence"/>
</dbReference>
<keyword evidence="3" id="KW-0808">Transferase</keyword>
<dbReference type="PANTHER" id="PTHR43072">
    <property type="entry name" value="N-ACETYLTRANSFERASE"/>
    <property type="match status" value="1"/>
</dbReference>
<dbReference type="CDD" id="cd04301">
    <property type="entry name" value="NAT_SF"/>
    <property type="match status" value="1"/>
</dbReference>
<name>A0A4Q9FYE3_9RHOB</name>
<comment type="caution">
    <text evidence="3">The sequence shown here is derived from an EMBL/GenBank/DDBJ whole genome shotgun (WGS) entry which is preliminary data.</text>
</comment>
<dbReference type="GO" id="GO:0016747">
    <property type="term" value="F:acyltransferase activity, transferring groups other than amino-acyl groups"/>
    <property type="evidence" value="ECO:0007669"/>
    <property type="project" value="InterPro"/>
</dbReference>
<dbReference type="Gene3D" id="3.40.630.30">
    <property type="match status" value="1"/>
</dbReference>
<dbReference type="SUPFAM" id="SSF55729">
    <property type="entry name" value="Acyl-CoA N-acyltransferases (Nat)"/>
    <property type="match status" value="1"/>
</dbReference>
<evidence type="ECO:0000313" key="3">
    <source>
        <dbReference type="EMBL" id="TBN39410.1"/>
    </source>
</evidence>
<dbReference type="Pfam" id="PF00583">
    <property type="entry name" value="Acetyltransf_1"/>
    <property type="match status" value="1"/>
</dbReference>
<dbReference type="PROSITE" id="PS51186">
    <property type="entry name" value="GNAT"/>
    <property type="match status" value="1"/>
</dbReference>
<feature type="domain" description="N-acetyltransferase" evidence="2">
    <location>
        <begin position="138"/>
        <end position="272"/>
    </location>
</feature>
<accession>A0A4Q9FYE3</accession>
<dbReference type="PANTHER" id="PTHR43072:SF52">
    <property type="entry name" value="GCN5-RELATED N-ACETYLTRANSFERASE"/>
    <property type="match status" value="1"/>
</dbReference>
<proteinExistence type="predicted"/>
<dbReference type="EMBL" id="SISK01000007">
    <property type="protein sequence ID" value="TBN39410.1"/>
    <property type="molecule type" value="Genomic_DNA"/>
</dbReference>
<keyword evidence="4" id="KW-1185">Reference proteome</keyword>
<dbReference type="AlphaFoldDB" id="A0A4Q9FYE3"/>
<evidence type="ECO:0000256" key="1">
    <source>
        <dbReference type="SAM" id="MobiDB-lite"/>
    </source>
</evidence>
<organism evidence="3 4">
    <name type="scientific">Paracoccus subflavus</name>
    <dbReference type="NCBI Taxonomy" id="2528244"/>
    <lineage>
        <taxon>Bacteria</taxon>
        <taxon>Pseudomonadati</taxon>
        <taxon>Pseudomonadota</taxon>
        <taxon>Alphaproteobacteria</taxon>
        <taxon>Rhodobacterales</taxon>
        <taxon>Paracoccaceae</taxon>
        <taxon>Paracoccus</taxon>
    </lineage>
</organism>
<feature type="compositionally biased region" description="Basic residues" evidence="1">
    <location>
        <begin position="8"/>
        <end position="27"/>
    </location>
</feature>